<sequence>MSKSLKLIISTVGLFVLVIIGWQIVDETLNAQPLSKEQAMDKIQGQYHGTITDFVSMDDHYLATIELEKGLYEIAVLKDNGQIADMKRIEEGAEEDDNSPEPPRDEKTDSEKPITEEQARESALKEVDGTVDDVDFETEDEVSFYLVEVEKEDESEATIQVHAITGEIMTVSWDD</sequence>
<accession>A0A410MG51</accession>
<evidence type="ECO:0000256" key="2">
    <source>
        <dbReference type="SAM" id="Phobius"/>
    </source>
</evidence>
<feature type="domain" description="PepSY" evidence="3">
    <location>
        <begin position="113"/>
        <end position="169"/>
    </location>
</feature>
<dbReference type="Proteomes" id="UP000287756">
    <property type="component" value="Chromosome"/>
</dbReference>
<dbReference type="AlphaFoldDB" id="A0A410MG51"/>
<organism evidence="4 5">
    <name type="scientific">Halobacillus litoralis</name>
    <dbReference type="NCBI Taxonomy" id="45668"/>
    <lineage>
        <taxon>Bacteria</taxon>
        <taxon>Bacillati</taxon>
        <taxon>Bacillota</taxon>
        <taxon>Bacilli</taxon>
        <taxon>Bacillales</taxon>
        <taxon>Bacillaceae</taxon>
        <taxon>Halobacillus</taxon>
    </lineage>
</organism>
<feature type="region of interest" description="Disordered" evidence="1">
    <location>
        <begin position="86"/>
        <end position="133"/>
    </location>
</feature>
<name>A0A410MG51_9BACI</name>
<feature type="compositionally biased region" description="Basic and acidic residues" evidence="1">
    <location>
        <begin position="102"/>
        <end position="128"/>
    </location>
</feature>
<keyword evidence="2" id="KW-0812">Transmembrane</keyword>
<dbReference type="InterPro" id="IPR025711">
    <property type="entry name" value="PepSY"/>
</dbReference>
<gene>
    <name evidence="4" type="ORF">HLI_16265</name>
</gene>
<dbReference type="Gene3D" id="3.10.450.40">
    <property type="match status" value="1"/>
</dbReference>
<feature type="transmembrane region" description="Helical" evidence="2">
    <location>
        <begin position="7"/>
        <end position="25"/>
    </location>
</feature>
<evidence type="ECO:0000259" key="3">
    <source>
        <dbReference type="Pfam" id="PF03413"/>
    </source>
</evidence>
<dbReference type="OrthoDB" id="2476750at2"/>
<keyword evidence="2" id="KW-0472">Membrane</keyword>
<evidence type="ECO:0000313" key="5">
    <source>
        <dbReference type="Proteomes" id="UP000287756"/>
    </source>
</evidence>
<dbReference type="Pfam" id="PF03413">
    <property type="entry name" value="PepSY"/>
    <property type="match status" value="1"/>
</dbReference>
<evidence type="ECO:0000256" key="1">
    <source>
        <dbReference type="SAM" id="MobiDB-lite"/>
    </source>
</evidence>
<reference evidence="4 5" key="1">
    <citation type="submission" date="2018-01" db="EMBL/GenBank/DDBJ databases">
        <title>The whole genome sequencing and assembly of Halobacillus litoralis ERB031 strain.</title>
        <authorList>
            <person name="Lee S.-J."/>
            <person name="Park M.-K."/>
            <person name="Kim J.-Y."/>
            <person name="Lee Y.-J."/>
            <person name="Yi H."/>
            <person name="Bahn Y.-S."/>
            <person name="Kim J.F."/>
            <person name="Lee D.-W."/>
        </authorList>
    </citation>
    <scope>NUCLEOTIDE SEQUENCE [LARGE SCALE GENOMIC DNA]</scope>
    <source>
        <strain evidence="4 5">ERB 031</strain>
    </source>
</reference>
<evidence type="ECO:0000313" key="4">
    <source>
        <dbReference type="EMBL" id="QAS53645.1"/>
    </source>
</evidence>
<proteinExistence type="predicted"/>
<protein>
    <recommendedName>
        <fullName evidence="3">PepSY domain-containing protein</fullName>
    </recommendedName>
</protein>
<keyword evidence="2" id="KW-1133">Transmembrane helix</keyword>
<dbReference type="KEGG" id="hli:HLI_16265"/>
<dbReference type="RefSeq" id="WP_128525912.1">
    <property type="nucleotide sequence ID" value="NZ_CP026118.1"/>
</dbReference>
<dbReference type="EMBL" id="CP026118">
    <property type="protein sequence ID" value="QAS53645.1"/>
    <property type="molecule type" value="Genomic_DNA"/>
</dbReference>